<dbReference type="CDD" id="cd11448">
    <property type="entry name" value="bHLH_AtFAMA_like"/>
    <property type="match status" value="1"/>
</dbReference>
<dbReference type="Pfam" id="PF00010">
    <property type="entry name" value="HLH"/>
    <property type="match status" value="1"/>
</dbReference>
<dbReference type="InterPro" id="IPR044283">
    <property type="entry name" value="FAMA/SPEECHLESS/MUTE-like"/>
</dbReference>
<dbReference type="InParanoid" id="A0A200QFM9"/>
<accession>A0A200QFM9</accession>
<evidence type="ECO:0000313" key="9">
    <source>
        <dbReference type="Proteomes" id="UP000195402"/>
    </source>
</evidence>
<evidence type="ECO:0000256" key="5">
    <source>
        <dbReference type="ARBA" id="ARBA00023242"/>
    </source>
</evidence>
<dbReference type="GO" id="GO:0046983">
    <property type="term" value="F:protein dimerization activity"/>
    <property type="evidence" value="ECO:0007669"/>
    <property type="project" value="InterPro"/>
</dbReference>
<dbReference type="FunCoup" id="A0A200QFM9">
    <property type="interactions" value="91"/>
</dbReference>
<dbReference type="SMART" id="SM00353">
    <property type="entry name" value="HLH"/>
    <property type="match status" value="1"/>
</dbReference>
<evidence type="ECO:0000313" key="8">
    <source>
        <dbReference type="EMBL" id="OVA09279.1"/>
    </source>
</evidence>
<dbReference type="Gene3D" id="4.10.280.10">
    <property type="entry name" value="Helix-loop-helix DNA-binding domain"/>
    <property type="match status" value="1"/>
</dbReference>
<dbReference type="InterPro" id="IPR036638">
    <property type="entry name" value="HLH_DNA-bd_sf"/>
</dbReference>
<dbReference type="GO" id="GO:0005634">
    <property type="term" value="C:nucleus"/>
    <property type="evidence" value="ECO:0007669"/>
    <property type="project" value="UniProtKB-SubCell"/>
</dbReference>
<dbReference type="InterPro" id="IPR054502">
    <property type="entry name" value="bHLH-TF_ACT-like_plant"/>
</dbReference>
<comment type="subcellular location">
    <subcellularLocation>
        <location evidence="1">Nucleus</location>
    </subcellularLocation>
</comment>
<evidence type="ECO:0000256" key="1">
    <source>
        <dbReference type="ARBA" id="ARBA00004123"/>
    </source>
</evidence>
<dbReference type="OrthoDB" id="684567at2759"/>
<keyword evidence="3" id="KW-0238">DNA-binding</keyword>
<sequence length="348" mass="38370">MALEAVVFPQDLFGYGFKDLYNLLGGGWSYDFGVEEEEIGGGHLGGGGGGGGSGEIDYEKNTKLHEGSSSIVLHGNNNRDSSIMVGNVKEQETNSSPEACTGDGLFAGGFQQMTNEAPVSTTNTSGGRRKRRRTKSCKNKEEVENQRMTHIAVERNRRRQMNEYLAVLRSLMPPSYVQRGDQASIIGGAINFVKELEQLLQSLEAQKQISKQKSDDGFASPFADFFTFPQYSSCSNQSNNTARMAMSSDDSVAENRSVIADIEVTMVESHANLKILSKRRPKQLLKMVSGFQSLRLTILHLNVTTVDQMVLYSFSVKVEEDCQLTSVDEIATAVYQMIGRIQDESRLS</sequence>
<keyword evidence="5" id="KW-0539">Nucleus</keyword>
<evidence type="ECO:0000256" key="4">
    <source>
        <dbReference type="ARBA" id="ARBA00023163"/>
    </source>
</evidence>
<dbReference type="GO" id="GO:0003677">
    <property type="term" value="F:DNA binding"/>
    <property type="evidence" value="ECO:0007669"/>
    <property type="project" value="UniProtKB-KW"/>
</dbReference>
<dbReference type="Pfam" id="PF22754">
    <property type="entry name" value="bHLH-TF_ACT-like_plant"/>
    <property type="match status" value="1"/>
</dbReference>
<feature type="region of interest" description="Disordered" evidence="6">
    <location>
        <begin position="115"/>
        <end position="137"/>
    </location>
</feature>
<evidence type="ECO:0000256" key="3">
    <source>
        <dbReference type="ARBA" id="ARBA00023125"/>
    </source>
</evidence>
<evidence type="ECO:0000256" key="6">
    <source>
        <dbReference type="SAM" id="MobiDB-lite"/>
    </source>
</evidence>
<organism evidence="8 9">
    <name type="scientific">Macleaya cordata</name>
    <name type="common">Five-seeded plume-poppy</name>
    <name type="synonym">Bocconia cordata</name>
    <dbReference type="NCBI Taxonomy" id="56857"/>
    <lineage>
        <taxon>Eukaryota</taxon>
        <taxon>Viridiplantae</taxon>
        <taxon>Streptophyta</taxon>
        <taxon>Embryophyta</taxon>
        <taxon>Tracheophyta</taxon>
        <taxon>Spermatophyta</taxon>
        <taxon>Magnoliopsida</taxon>
        <taxon>Ranunculales</taxon>
        <taxon>Papaveraceae</taxon>
        <taxon>Papaveroideae</taxon>
        <taxon>Macleaya</taxon>
    </lineage>
</organism>
<keyword evidence="4" id="KW-0804">Transcription</keyword>
<dbReference type="GO" id="GO:0045893">
    <property type="term" value="P:positive regulation of DNA-templated transcription"/>
    <property type="evidence" value="ECO:0007669"/>
    <property type="project" value="TreeGrafter"/>
</dbReference>
<keyword evidence="2" id="KW-0805">Transcription regulation</keyword>
<dbReference type="GO" id="GO:0010052">
    <property type="term" value="P:guard cell differentiation"/>
    <property type="evidence" value="ECO:0007669"/>
    <property type="project" value="InterPro"/>
</dbReference>
<reference evidence="8 9" key="1">
    <citation type="journal article" date="2017" name="Mol. Plant">
        <title>The Genome of Medicinal Plant Macleaya cordata Provides New Insights into Benzylisoquinoline Alkaloids Metabolism.</title>
        <authorList>
            <person name="Liu X."/>
            <person name="Liu Y."/>
            <person name="Huang P."/>
            <person name="Ma Y."/>
            <person name="Qing Z."/>
            <person name="Tang Q."/>
            <person name="Cao H."/>
            <person name="Cheng P."/>
            <person name="Zheng Y."/>
            <person name="Yuan Z."/>
            <person name="Zhou Y."/>
            <person name="Liu J."/>
            <person name="Tang Z."/>
            <person name="Zhuo Y."/>
            <person name="Zhang Y."/>
            <person name="Yu L."/>
            <person name="Huang J."/>
            <person name="Yang P."/>
            <person name="Peng Q."/>
            <person name="Zhang J."/>
            <person name="Jiang W."/>
            <person name="Zhang Z."/>
            <person name="Lin K."/>
            <person name="Ro D.K."/>
            <person name="Chen X."/>
            <person name="Xiong X."/>
            <person name="Shang Y."/>
            <person name="Huang S."/>
            <person name="Zeng J."/>
        </authorList>
    </citation>
    <scope>NUCLEOTIDE SEQUENCE [LARGE SCALE GENOMIC DNA]</scope>
    <source>
        <strain evidence="9">cv. BLH2017</strain>
        <tissue evidence="8">Root</tissue>
    </source>
</reference>
<gene>
    <name evidence="8" type="ORF">BVC80_8359g7</name>
</gene>
<name>A0A200QFM9_MACCD</name>
<dbReference type="GO" id="GO:0003700">
    <property type="term" value="F:DNA-binding transcription factor activity"/>
    <property type="evidence" value="ECO:0007669"/>
    <property type="project" value="InterPro"/>
</dbReference>
<feature type="compositionally biased region" description="Basic residues" evidence="6">
    <location>
        <begin position="127"/>
        <end position="137"/>
    </location>
</feature>
<proteinExistence type="predicted"/>
<dbReference type="EMBL" id="MVGT01002148">
    <property type="protein sequence ID" value="OVA09279.1"/>
    <property type="molecule type" value="Genomic_DNA"/>
</dbReference>
<dbReference type="SUPFAM" id="SSF47459">
    <property type="entry name" value="HLH, helix-loop-helix DNA-binding domain"/>
    <property type="match status" value="1"/>
</dbReference>
<dbReference type="Proteomes" id="UP000195402">
    <property type="component" value="Unassembled WGS sequence"/>
</dbReference>
<feature type="domain" description="BHLH" evidence="7">
    <location>
        <begin position="145"/>
        <end position="196"/>
    </location>
</feature>
<dbReference type="FunFam" id="4.10.280.10:FF:000050">
    <property type="entry name" value="Basic helix-loop-helix transcription factor"/>
    <property type="match status" value="1"/>
</dbReference>
<comment type="caution">
    <text evidence="8">The sequence shown here is derived from an EMBL/GenBank/DDBJ whole genome shotgun (WGS) entry which is preliminary data.</text>
</comment>
<dbReference type="PANTHER" id="PTHR46684">
    <property type="entry name" value="TRANSCRIPTION FACTOR FAMA"/>
    <property type="match status" value="1"/>
</dbReference>
<keyword evidence="9" id="KW-1185">Reference proteome</keyword>
<protein>
    <submittedName>
        <fullName evidence="8">Myc-type</fullName>
    </submittedName>
</protein>
<dbReference type="PANTHER" id="PTHR46684:SF16">
    <property type="entry name" value="TRANSCRIPTION FACTOR BHLH67-LIKE ISOFORM X2"/>
    <property type="match status" value="1"/>
</dbReference>
<dbReference type="AlphaFoldDB" id="A0A200QFM9"/>
<dbReference type="STRING" id="56857.A0A200QFM9"/>
<dbReference type="PROSITE" id="PS50888">
    <property type="entry name" value="BHLH"/>
    <property type="match status" value="1"/>
</dbReference>
<evidence type="ECO:0000256" key="2">
    <source>
        <dbReference type="ARBA" id="ARBA00023015"/>
    </source>
</evidence>
<dbReference type="InterPro" id="IPR011598">
    <property type="entry name" value="bHLH_dom"/>
</dbReference>
<evidence type="ECO:0000259" key="7">
    <source>
        <dbReference type="PROSITE" id="PS50888"/>
    </source>
</evidence>
<dbReference type="OMA" id="KEYSWDP"/>